<evidence type="ECO:0000256" key="1">
    <source>
        <dbReference type="SAM" id="MobiDB-lite"/>
    </source>
</evidence>
<feature type="region of interest" description="Disordered" evidence="1">
    <location>
        <begin position="28"/>
        <end position="50"/>
    </location>
</feature>
<dbReference type="EMBL" id="JAIWYP010000010">
    <property type="protein sequence ID" value="KAH3747301.1"/>
    <property type="molecule type" value="Genomic_DNA"/>
</dbReference>
<keyword evidence="3" id="KW-1185">Reference proteome</keyword>
<evidence type="ECO:0000313" key="2">
    <source>
        <dbReference type="EMBL" id="KAH3747301.1"/>
    </source>
</evidence>
<dbReference type="AlphaFoldDB" id="A0A9D4DE91"/>
<reference evidence="2" key="1">
    <citation type="journal article" date="2019" name="bioRxiv">
        <title>The Genome of the Zebra Mussel, Dreissena polymorpha: A Resource for Invasive Species Research.</title>
        <authorList>
            <person name="McCartney M.A."/>
            <person name="Auch B."/>
            <person name="Kono T."/>
            <person name="Mallez S."/>
            <person name="Zhang Y."/>
            <person name="Obille A."/>
            <person name="Becker A."/>
            <person name="Abrahante J.E."/>
            <person name="Garbe J."/>
            <person name="Badalamenti J.P."/>
            <person name="Herman A."/>
            <person name="Mangelson H."/>
            <person name="Liachko I."/>
            <person name="Sullivan S."/>
            <person name="Sone E.D."/>
            <person name="Koren S."/>
            <person name="Silverstein K.A.T."/>
            <person name="Beckman K.B."/>
            <person name="Gohl D.M."/>
        </authorList>
    </citation>
    <scope>NUCLEOTIDE SEQUENCE</scope>
    <source>
        <strain evidence="2">Duluth1</strain>
        <tissue evidence="2">Whole animal</tissue>
    </source>
</reference>
<gene>
    <name evidence="2" type="ORF">DPMN_181726</name>
</gene>
<name>A0A9D4DE91_DREPO</name>
<sequence length="50" mass="5484">MVARADTSVFWPEITPAVTALHTSYQQCNRSAPSNPSPKPVPPLSPEYPF</sequence>
<protein>
    <submittedName>
        <fullName evidence="2">Uncharacterized protein</fullName>
    </submittedName>
</protein>
<accession>A0A9D4DE91</accession>
<organism evidence="2 3">
    <name type="scientific">Dreissena polymorpha</name>
    <name type="common">Zebra mussel</name>
    <name type="synonym">Mytilus polymorpha</name>
    <dbReference type="NCBI Taxonomy" id="45954"/>
    <lineage>
        <taxon>Eukaryota</taxon>
        <taxon>Metazoa</taxon>
        <taxon>Spiralia</taxon>
        <taxon>Lophotrochozoa</taxon>
        <taxon>Mollusca</taxon>
        <taxon>Bivalvia</taxon>
        <taxon>Autobranchia</taxon>
        <taxon>Heteroconchia</taxon>
        <taxon>Euheterodonta</taxon>
        <taxon>Imparidentia</taxon>
        <taxon>Neoheterodontei</taxon>
        <taxon>Myida</taxon>
        <taxon>Dreissenoidea</taxon>
        <taxon>Dreissenidae</taxon>
        <taxon>Dreissena</taxon>
    </lineage>
</organism>
<proteinExistence type="predicted"/>
<evidence type="ECO:0000313" key="3">
    <source>
        <dbReference type="Proteomes" id="UP000828390"/>
    </source>
</evidence>
<reference evidence="2" key="2">
    <citation type="submission" date="2020-11" db="EMBL/GenBank/DDBJ databases">
        <authorList>
            <person name="McCartney M.A."/>
            <person name="Auch B."/>
            <person name="Kono T."/>
            <person name="Mallez S."/>
            <person name="Becker A."/>
            <person name="Gohl D.M."/>
            <person name="Silverstein K.A.T."/>
            <person name="Koren S."/>
            <person name="Bechman K.B."/>
            <person name="Herman A."/>
            <person name="Abrahante J.E."/>
            <person name="Garbe J."/>
        </authorList>
    </citation>
    <scope>NUCLEOTIDE SEQUENCE</scope>
    <source>
        <strain evidence="2">Duluth1</strain>
        <tissue evidence="2">Whole animal</tissue>
    </source>
</reference>
<comment type="caution">
    <text evidence="2">The sequence shown here is derived from an EMBL/GenBank/DDBJ whole genome shotgun (WGS) entry which is preliminary data.</text>
</comment>
<dbReference type="Proteomes" id="UP000828390">
    <property type="component" value="Unassembled WGS sequence"/>
</dbReference>
<feature type="compositionally biased region" description="Pro residues" evidence="1">
    <location>
        <begin position="35"/>
        <end position="50"/>
    </location>
</feature>